<comment type="cofactor">
    <cofactor evidence="1">
        <name>heme</name>
        <dbReference type="ChEBI" id="CHEBI:30413"/>
    </cofactor>
</comment>
<dbReference type="InterPro" id="IPR000701">
    <property type="entry name" value="SuccDH_FuR_B_TM-su"/>
</dbReference>
<dbReference type="Gene3D" id="1.20.1300.10">
    <property type="entry name" value="Fumarate reductase/succinate dehydrogenase, transmembrane subunit"/>
    <property type="match status" value="1"/>
</dbReference>
<keyword evidence="7" id="KW-0813">Transport</keyword>
<sequence length="139" mass="14864">MSAEGAHGAQKHVTSMRTPMGKVRKLGPAGSGTSDFWRQRITGVAMTLLILPVIVVIMMLLGRNQAGAAQILGSPLISLIMILFIIASAIHMKIGMQVVIEDYIQNEKLKLVTVMANNFFSIAVALAAIFAIFKLASGV</sequence>
<dbReference type="AlphaFoldDB" id="A0A933RZE6"/>
<evidence type="ECO:0000256" key="5">
    <source>
        <dbReference type="ARBA" id="ARBA00011558"/>
    </source>
</evidence>
<keyword evidence="8" id="KW-0816">Tricarboxylic acid cycle</keyword>
<evidence type="ECO:0000313" key="18">
    <source>
        <dbReference type="Proteomes" id="UP000782519"/>
    </source>
</evidence>
<evidence type="ECO:0000256" key="1">
    <source>
        <dbReference type="ARBA" id="ARBA00001971"/>
    </source>
</evidence>
<evidence type="ECO:0000256" key="4">
    <source>
        <dbReference type="ARBA" id="ARBA00005163"/>
    </source>
</evidence>
<dbReference type="GO" id="GO:0046872">
    <property type="term" value="F:metal ion binding"/>
    <property type="evidence" value="ECO:0007669"/>
    <property type="project" value="UniProtKB-KW"/>
</dbReference>
<evidence type="ECO:0000256" key="12">
    <source>
        <dbReference type="ARBA" id="ARBA00022982"/>
    </source>
</evidence>
<reference evidence="17" key="1">
    <citation type="submission" date="2020-07" db="EMBL/GenBank/DDBJ databases">
        <title>Huge and variable diversity of episymbiotic CPR bacteria and DPANN archaea in groundwater ecosystems.</title>
        <authorList>
            <person name="He C.Y."/>
            <person name="Keren R."/>
            <person name="Whittaker M."/>
            <person name="Farag I.F."/>
            <person name="Doudna J."/>
            <person name="Cate J.H.D."/>
            <person name="Banfield J.F."/>
        </authorList>
    </citation>
    <scope>NUCLEOTIDE SEQUENCE</scope>
    <source>
        <strain evidence="17">NC_groundwater_1818_Pr3_B-0.1um_66_35</strain>
    </source>
</reference>
<comment type="caution">
    <text evidence="17">The sequence shown here is derived from an EMBL/GenBank/DDBJ whole genome shotgun (WGS) entry which is preliminary data.</text>
</comment>
<organism evidence="17 18">
    <name type="scientific">Rhodopseudomonas palustris</name>
    <dbReference type="NCBI Taxonomy" id="1076"/>
    <lineage>
        <taxon>Bacteria</taxon>
        <taxon>Pseudomonadati</taxon>
        <taxon>Pseudomonadota</taxon>
        <taxon>Alphaproteobacteria</taxon>
        <taxon>Hyphomicrobiales</taxon>
        <taxon>Nitrobacteraceae</taxon>
        <taxon>Rhodopseudomonas</taxon>
    </lineage>
</organism>
<dbReference type="GO" id="GO:0020037">
    <property type="term" value="F:heme binding"/>
    <property type="evidence" value="ECO:0007669"/>
    <property type="project" value="InterPro"/>
</dbReference>
<evidence type="ECO:0000256" key="14">
    <source>
        <dbReference type="ARBA" id="ARBA00023004"/>
    </source>
</evidence>
<comment type="subcellular location">
    <subcellularLocation>
        <location evidence="3">Membrane</location>
        <topology evidence="3">Multi-pass membrane protein</topology>
    </subcellularLocation>
</comment>
<evidence type="ECO:0000256" key="11">
    <source>
        <dbReference type="ARBA" id="ARBA00022723"/>
    </source>
</evidence>
<feature type="transmembrane region" description="Helical" evidence="16">
    <location>
        <begin position="67"/>
        <end position="90"/>
    </location>
</feature>
<accession>A0A933RZE6</accession>
<proteinExistence type="predicted"/>
<evidence type="ECO:0000256" key="16">
    <source>
        <dbReference type="SAM" id="Phobius"/>
    </source>
</evidence>
<dbReference type="SUPFAM" id="SSF81343">
    <property type="entry name" value="Fumarate reductase respiratory complex transmembrane subunits"/>
    <property type="match status" value="1"/>
</dbReference>
<gene>
    <name evidence="17" type="primary">sdhD</name>
    <name evidence="17" type="ORF">HZA66_16310</name>
</gene>
<evidence type="ECO:0000256" key="2">
    <source>
        <dbReference type="ARBA" id="ARBA00004050"/>
    </source>
</evidence>
<evidence type="ECO:0000256" key="10">
    <source>
        <dbReference type="ARBA" id="ARBA00022692"/>
    </source>
</evidence>
<dbReference type="InterPro" id="IPR034804">
    <property type="entry name" value="SQR/QFR_C/D"/>
</dbReference>
<dbReference type="CDD" id="cd03495">
    <property type="entry name" value="SQR_TypeC_SdhD_like"/>
    <property type="match status" value="1"/>
</dbReference>
<evidence type="ECO:0000256" key="8">
    <source>
        <dbReference type="ARBA" id="ARBA00022532"/>
    </source>
</evidence>
<comment type="subunit">
    <text evidence="5">Part of an enzyme complex containing four subunits: a flavoprotein, an iron-sulfur protein, plus two membrane-anchoring proteins, SdhC and SdhD.</text>
</comment>
<keyword evidence="13 16" id="KW-1133">Transmembrane helix</keyword>
<evidence type="ECO:0000256" key="6">
    <source>
        <dbReference type="ARBA" id="ARBA00019425"/>
    </source>
</evidence>
<evidence type="ECO:0000256" key="15">
    <source>
        <dbReference type="ARBA" id="ARBA00023136"/>
    </source>
</evidence>
<keyword evidence="15 16" id="KW-0472">Membrane</keyword>
<keyword evidence="9" id="KW-0349">Heme</keyword>
<evidence type="ECO:0000256" key="3">
    <source>
        <dbReference type="ARBA" id="ARBA00004141"/>
    </source>
</evidence>
<dbReference type="GO" id="GO:0016020">
    <property type="term" value="C:membrane"/>
    <property type="evidence" value="ECO:0007669"/>
    <property type="project" value="UniProtKB-SubCell"/>
</dbReference>
<dbReference type="GO" id="GO:0006099">
    <property type="term" value="P:tricarboxylic acid cycle"/>
    <property type="evidence" value="ECO:0007669"/>
    <property type="project" value="UniProtKB-KW"/>
</dbReference>
<comment type="pathway">
    <text evidence="4">Carbohydrate metabolism; tricarboxylic acid cycle.</text>
</comment>
<evidence type="ECO:0000313" key="17">
    <source>
        <dbReference type="EMBL" id="MBI5131004.1"/>
    </source>
</evidence>
<feature type="transmembrane region" description="Helical" evidence="16">
    <location>
        <begin position="41"/>
        <end position="61"/>
    </location>
</feature>
<keyword evidence="12" id="KW-0249">Electron transport</keyword>
<keyword evidence="14" id="KW-0408">Iron</keyword>
<name>A0A933RZE6_RHOPL</name>
<evidence type="ECO:0000256" key="13">
    <source>
        <dbReference type="ARBA" id="ARBA00022989"/>
    </source>
</evidence>
<dbReference type="Pfam" id="PF01127">
    <property type="entry name" value="Sdh_cyt"/>
    <property type="match status" value="1"/>
</dbReference>
<protein>
    <recommendedName>
        <fullName evidence="6">Succinate dehydrogenase hydrophobic membrane anchor subunit</fullName>
    </recommendedName>
</protein>
<dbReference type="NCBIfam" id="TIGR02968">
    <property type="entry name" value="succ_dehyd_anc"/>
    <property type="match status" value="1"/>
</dbReference>
<dbReference type="EMBL" id="JACRJB010000048">
    <property type="protein sequence ID" value="MBI5131004.1"/>
    <property type="molecule type" value="Genomic_DNA"/>
</dbReference>
<keyword evidence="11" id="KW-0479">Metal-binding</keyword>
<keyword evidence="10 16" id="KW-0812">Transmembrane</keyword>
<evidence type="ECO:0000256" key="9">
    <source>
        <dbReference type="ARBA" id="ARBA00022617"/>
    </source>
</evidence>
<dbReference type="Proteomes" id="UP000782519">
    <property type="component" value="Unassembled WGS sequence"/>
</dbReference>
<feature type="transmembrane region" description="Helical" evidence="16">
    <location>
        <begin position="111"/>
        <end position="133"/>
    </location>
</feature>
<comment type="function">
    <text evidence="2">Membrane-anchoring subunit of succinate dehydrogenase (SDH).</text>
</comment>
<dbReference type="InterPro" id="IPR014312">
    <property type="entry name" value="Succ_DH_anchor"/>
</dbReference>
<evidence type="ECO:0000256" key="7">
    <source>
        <dbReference type="ARBA" id="ARBA00022448"/>
    </source>
</evidence>